<name>A0ACB7RQC1_HYAAI</name>
<dbReference type="EMBL" id="CM023488">
    <property type="protein sequence ID" value="KAH6923583.1"/>
    <property type="molecule type" value="Genomic_DNA"/>
</dbReference>
<gene>
    <name evidence="1" type="ORF">HPB50_002405</name>
</gene>
<dbReference type="Proteomes" id="UP000821845">
    <property type="component" value="Chromosome 8"/>
</dbReference>
<protein>
    <submittedName>
        <fullName evidence="1">Uncharacterized protein</fullName>
    </submittedName>
</protein>
<organism evidence="1 2">
    <name type="scientific">Hyalomma asiaticum</name>
    <name type="common">Tick</name>
    <dbReference type="NCBI Taxonomy" id="266040"/>
    <lineage>
        <taxon>Eukaryota</taxon>
        <taxon>Metazoa</taxon>
        <taxon>Ecdysozoa</taxon>
        <taxon>Arthropoda</taxon>
        <taxon>Chelicerata</taxon>
        <taxon>Arachnida</taxon>
        <taxon>Acari</taxon>
        <taxon>Parasitiformes</taxon>
        <taxon>Ixodida</taxon>
        <taxon>Ixodoidea</taxon>
        <taxon>Ixodidae</taxon>
        <taxon>Hyalomminae</taxon>
        <taxon>Hyalomma</taxon>
    </lineage>
</organism>
<accession>A0ACB7RQC1</accession>
<evidence type="ECO:0000313" key="1">
    <source>
        <dbReference type="EMBL" id="KAH6923583.1"/>
    </source>
</evidence>
<sequence>MPILQPDEVVTSAAPSQQRPAPLLPPLNTWAVRPARPSLMNTNNERRRHSDSDHLAFEGGSGLLADLLLGPRRTCRVGSDPGLEPLPSFEQLQGLVASSRSSLVPSPDAMQAGMSYGDSHQHEDVFAAISDAFDEEEEEKPGKDVCGFVDNHSSPHHGGLGRSPAAATLTQSPASFDHEVVCVPDSPPLVEDKEVKTEPTYEQMNVQQSTETSNVHRTVGMAAPTTVSTIVHSNPPAPTSGPDVPHVSSTKPAEAPEGSLEVKKPLESSGVEDVQVSSCRAAECDDDDVFLSPIPTCPLRSRRKHRPEPLYIPPHVNAIGFPSRLRSPRLWDPCGETGGCKGSAGVTSPPPYTPPPMLSPLRSGSGLFWHVFSGPRSAGPMTPHAVTPRDRVSAVYPPPSGGGSGGVPQSPLESPCEAPLSEEEGELAPETDILPHVNVGPQFQARLPPLDVENYLEFACCAAVPGGGRNREYAFHVLALCQGNLQASAIL</sequence>
<proteinExistence type="predicted"/>
<reference evidence="1" key="1">
    <citation type="submission" date="2020-05" db="EMBL/GenBank/DDBJ databases">
        <title>Large-scale comparative analyses of tick genomes elucidate their genetic diversity and vector capacities.</title>
        <authorList>
            <person name="Jia N."/>
            <person name="Wang J."/>
            <person name="Shi W."/>
            <person name="Du L."/>
            <person name="Sun Y."/>
            <person name="Zhan W."/>
            <person name="Jiang J."/>
            <person name="Wang Q."/>
            <person name="Zhang B."/>
            <person name="Ji P."/>
            <person name="Sakyi L.B."/>
            <person name="Cui X."/>
            <person name="Yuan T."/>
            <person name="Jiang B."/>
            <person name="Yang W."/>
            <person name="Lam T.T.-Y."/>
            <person name="Chang Q."/>
            <person name="Ding S."/>
            <person name="Wang X."/>
            <person name="Zhu J."/>
            <person name="Ruan X."/>
            <person name="Zhao L."/>
            <person name="Wei J."/>
            <person name="Que T."/>
            <person name="Du C."/>
            <person name="Cheng J."/>
            <person name="Dai P."/>
            <person name="Han X."/>
            <person name="Huang E."/>
            <person name="Gao Y."/>
            <person name="Liu J."/>
            <person name="Shao H."/>
            <person name="Ye R."/>
            <person name="Li L."/>
            <person name="Wei W."/>
            <person name="Wang X."/>
            <person name="Wang C."/>
            <person name="Yang T."/>
            <person name="Huo Q."/>
            <person name="Li W."/>
            <person name="Guo W."/>
            <person name="Chen H."/>
            <person name="Zhou L."/>
            <person name="Ni X."/>
            <person name="Tian J."/>
            <person name="Zhou Y."/>
            <person name="Sheng Y."/>
            <person name="Liu T."/>
            <person name="Pan Y."/>
            <person name="Xia L."/>
            <person name="Li J."/>
            <person name="Zhao F."/>
            <person name="Cao W."/>
        </authorList>
    </citation>
    <scope>NUCLEOTIDE SEQUENCE</scope>
    <source>
        <strain evidence="1">Hyas-2018</strain>
    </source>
</reference>
<evidence type="ECO:0000313" key="2">
    <source>
        <dbReference type="Proteomes" id="UP000821845"/>
    </source>
</evidence>
<keyword evidence="2" id="KW-1185">Reference proteome</keyword>
<comment type="caution">
    <text evidence="1">The sequence shown here is derived from an EMBL/GenBank/DDBJ whole genome shotgun (WGS) entry which is preliminary data.</text>
</comment>